<dbReference type="RefSeq" id="WP_146318660.1">
    <property type="nucleotide sequence ID" value="NZ_VCQV01000026.1"/>
</dbReference>
<dbReference type="OrthoDB" id="9787292at2"/>
<sequence length="299" mass="31164">MRIFVTGASGWIGSATVTELLYTDHQVLGLARSDTSAARVTALGAQVHRGSLDDLDSLRAGAAASDGVVHLGYNHDFSRMQDAAQTDLRAIEAFGDVLAGTDRPLVIASGVAGLATGRPSTEQDRPDPSSHPRVANAAAALALADRGVRSSAVRFASTVHGPGDHGFVAVLVAIAREKGVSAYLGDGDGRWPAVHRLDAGNLVRRAVDDAPSGSVWHAVAEEGVPTRAIAEAIGQGLGLPVASVRPDQAEEHFGWLGQFFGGDYPASSTQTRELLDWDPTQPGLITDLKGGSYFEVPTS</sequence>
<dbReference type="GO" id="GO:0005737">
    <property type="term" value="C:cytoplasm"/>
    <property type="evidence" value="ECO:0007669"/>
    <property type="project" value="TreeGrafter"/>
</dbReference>
<reference evidence="2 3" key="1">
    <citation type="submission" date="2019-05" db="EMBL/GenBank/DDBJ databases">
        <authorList>
            <person name="Lee S.D."/>
        </authorList>
    </citation>
    <scope>NUCLEOTIDE SEQUENCE [LARGE SCALE GENOMIC DNA]</scope>
    <source>
        <strain evidence="2 3">C5-26</strain>
    </source>
</reference>
<dbReference type="Proteomes" id="UP000320244">
    <property type="component" value="Unassembled WGS sequence"/>
</dbReference>
<dbReference type="GO" id="GO:0004029">
    <property type="term" value="F:aldehyde dehydrogenase (NAD+) activity"/>
    <property type="evidence" value="ECO:0007669"/>
    <property type="project" value="TreeGrafter"/>
</dbReference>
<dbReference type="SUPFAM" id="SSF51735">
    <property type="entry name" value="NAD(P)-binding Rossmann-fold domains"/>
    <property type="match status" value="1"/>
</dbReference>
<dbReference type="EMBL" id="VCQV01000026">
    <property type="protein sequence ID" value="TWP34598.1"/>
    <property type="molecule type" value="Genomic_DNA"/>
</dbReference>
<accession>A0A563DWD4</accession>
<dbReference type="AlphaFoldDB" id="A0A563DWD4"/>
<dbReference type="Pfam" id="PF01370">
    <property type="entry name" value="Epimerase"/>
    <property type="match status" value="1"/>
</dbReference>
<name>A0A563DWD4_9MICO</name>
<dbReference type="InterPro" id="IPR036291">
    <property type="entry name" value="NAD(P)-bd_dom_sf"/>
</dbReference>
<keyword evidence="3" id="KW-1185">Reference proteome</keyword>
<dbReference type="PANTHER" id="PTHR48079:SF6">
    <property type="entry name" value="NAD(P)-BINDING DOMAIN-CONTAINING PROTEIN-RELATED"/>
    <property type="match status" value="1"/>
</dbReference>
<evidence type="ECO:0000313" key="3">
    <source>
        <dbReference type="Proteomes" id="UP000320244"/>
    </source>
</evidence>
<dbReference type="PANTHER" id="PTHR48079">
    <property type="entry name" value="PROTEIN YEEZ"/>
    <property type="match status" value="1"/>
</dbReference>
<organism evidence="2 3">
    <name type="scientific">Leekyejoonella antrihumi</name>
    <dbReference type="NCBI Taxonomy" id="1660198"/>
    <lineage>
        <taxon>Bacteria</taxon>
        <taxon>Bacillati</taxon>
        <taxon>Actinomycetota</taxon>
        <taxon>Actinomycetes</taxon>
        <taxon>Micrococcales</taxon>
        <taxon>Dermacoccaceae</taxon>
        <taxon>Leekyejoonella</taxon>
    </lineage>
</organism>
<feature type="domain" description="NAD-dependent epimerase/dehydratase" evidence="1">
    <location>
        <begin position="3"/>
        <end position="209"/>
    </location>
</feature>
<dbReference type="InterPro" id="IPR051783">
    <property type="entry name" value="NAD(P)-dependent_oxidoreduct"/>
</dbReference>
<reference evidence="2 3" key="2">
    <citation type="submission" date="2019-08" db="EMBL/GenBank/DDBJ databases">
        <title>Jejuicoccus antrihumi gen. nov., sp. nov., a new member of the family Dermacoccaceae isolated from a cave.</title>
        <authorList>
            <person name="Schumann P."/>
            <person name="Kim I.S."/>
        </authorList>
    </citation>
    <scope>NUCLEOTIDE SEQUENCE [LARGE SCALE GENOMIC DNA]</scope>
    <source>
        <strain evidence="2 3">C5-26</strain>
    </source>
</reference>
<evidence type="ECO:0000313" key="2">
    <source>
        <dbReference type="EMBL" id="TWP34598.1"/>
    </source>
</evidence>
<proteinExistence type="predicted"/>
<dbReference type="Gene3D" id="3.40.50.720">
    <property type="entry name" value="NAD(P)-binding Rossmann-like Domain"/>
    <property type="match status" value="1"/>
</dbReference>
<protein>
    <submittedName>
        <fullName evidence="2">SDR family oxidoreductase</fullName>
    </submittedName>
</protein>
<dbReference type="InterPro" id="IPR001509">
    <property type="entry name" value="Epimerase_deHydtase"/>
</dbReference>
<comment type="caution">
    <text evidence="2">The sequence shown here is derived from an EMBL/GenBank/DDBJ whole genome shotgun (WGS) entry which is preliminary data.</text>
</comment>
<evidence type="ECO:0000259" key="1">
    <source>
        <dbReference type="Pfam" id="PF01370"/>
    </source>
</evidence>
<gene>
    <name evidence="2" type="ORF">FGL98_17035</name>
</gene>
<dbReference type="CDD" id="cd05262">
    <property type="entry name" value="SDR_a7"/>
    <property type="match status" value="1"/>
</dbReference>